<evidence type="ECO:0000313" key="3">
    <source>
        <dbReference type="Proteomes" id="UP000800036"/>
    </source>
</evidence>
<organism evidence="2 3">
    <name type="scientific">Bimuria novae-zelandiae CBS 107.79</name>
    <dbReference type="NCBI Taxonomy" id="1447943"/>
    <lineage>
        <taxon>Eukaryota</taxon>
        <taxon>Fungi</taxon>
        <taxon>Dikarya</taxon>
        <taxon>Ascomycota</taxon>
        <taxon>Pezizomycotina</taxon>
        <taxon>Dothideomycetes</taxon>
        <taxon>Pleosporomycetidae</taxon>
        <taxon>Pleosporales</taxon>
        <taxon>Massarineae</taxon>
        <taxon>Didymosphaeriaceae</taxon>
        <taxon>Bimuria</taxon>
    </lineage>
</organism>
<reference evidence="2" key="1">
    <citation type="journal article" date="2020" name="Stud. Mycol.">
        <title>101 Dothideomycetes genomes: a test case for predicting lifestyles and emergence of pathogens.</title>
        <authorList>
            <person name="Haridas S."/>
            <person name="Albert R."/>
            <person name="Binder M."/>
            <person name="Bloem J."/>
            <person name="Labutti K."/>
            <person name="Salamov A."/>
            <person name="Andreopoulos B."/>
            <person name="Baker S."/>
            <person name="Barry K."/>
            <person name="Bills G."/>
            <person name="Bluhm B."/>
            <person name="Cannon C."/>
            <person name="Castanera R."/>
            <person name="Culley D."/>
            <person name="Daum C."/>
            <person name="Ezra D."/>
            <person name="Gonzalez J."/>
            <person name="Henrissat B."/>
            <person name="Kuo A."/>
            <person name="Liang C."/>
            <person name="Lipzen A."/>
            <person name="Lutzoni F."/>
            <person name="Magnuson J."/>
            <person name="Mondo S."/>
            <person name="Nolan M."/>
            <person name="Ohm R."/>
            <person name="Pangilinan J."/>
            <person name="Park H.-J."/>
            <person name="Ramirez L."/>
            <person name="Alfaro M."/>
            <person name="Sun H."/>
            <person name="Tritt A."/>
            <person name="Yoshinaga Y."/>
            <person name="Zwiers L.-H."/>
            <person name="Turgeon B."/>
            <person name="Goodwin S."/>
            <person name="Spatafora J."/>
            <person name="Crous P."/>
            <person name="Grigoriev I."/>
        </authorList>
    </citation>
    <scope>NUCLEOTIDE SEQUENCE</scope>
    <source>
        <strain evidence="2">CBS 107.79</strain>
    </source>
</reference>
<evidence type="ECO:0000313" key="2">
    <source>
        <dbReference type="EMBL" id="KAF1965613.1"/>
    </source>
</evidence>
<gene>
    <name evidence="2" type="ORF">BU23DRAFT_604115</name>
</gene>
<feature type="compositionally biased region" description="Pro residues" evidence="1">
    <location>
        <begin position="68"/>
        <end position="83"/>
    </location>
</feature>
<feature type="region of interest" description="Disordered" evidence="1">
    <location>
        <begin position="1"/>
        <end position="171"/>
    </location>
</feature>
<name>A0A6A5UK67_9PLEO</name>
<feature type="compositionally biased region" description="Basic residues" evidence="1">
    <location>
        <begin position="15"/>
        <end position="34"/>
    </location>
</feature>
<dbReference type="Proteomes" id="UP000800036">
    <property type="component" value="Unassembled WGS sequence"/>
</dbReference>
<keyword evidence="3" id="KW-1185">Reference proteome</keyword>
<protein>
    <submittedName>
        <fullName evidence="2">Uncharacterized protein</fullName>
    </submittedName>
</protein>
<accession>A0A6A5UK67</accession>
<dbReference type="AlphaFoldDB" id="A0A6A5UK67"/>
<evidence type="ECO:0000256" key="1">
    <source>
        <dbReference type="SAM" id="MobiDB-lite"/>
    </source>
</evidence>
<proteinExistence type="predicted"/>
<dbReference type="EMBL" id="ML976759">
    <property type="protein sequence ID" value="KAF1965613.1"/>
    <property type="molecule type" value="Genomic_DNA"/>
</dbReference>
<sequence length="171" mass="18476">MMVDEMDMPPPIRNIRGRWPPKPRGGRGGRRVGHPPRGPPPDFDPHFEYPPLARGGGHMNRPSGRPGNRPPGRPGNRPPPPGYDPDGESDIGLGGAPSRPFHPMHDEDDDDFPPTSGFPGMGGNHGMPPPPRHSPLRRGRGGHGSMDDGPLGNERPRPHQAQVEDDPEGMS</sequence>